<keyword evidence="10" id="KW-0378">Hydrolase</keyword>
<accession>A0A7Y9XBD4</accession>
<evidence type="ECO:0000313" key="19">
    <source>
        <dbReference type="Proteomes" id="UP000584931"/>
    </source>
</evidence>
<dbReference type="AlphaFoldDB" id="A0A7Y9XBD4"/>
<proteinExistence type="inferred from homology"/>
<dbReference type="SUPFAM" id="SSF51055">
    <property type="entry name" value="Carbohydrate binding domain"/>
    <property type="match status" value="1"/>
</dbReference>
<keyword evidence="5" id="KW-0723">Serine/threonine-protein kinase</keyword>
<evidence type="ECO:0000256" key="9">
    <source>
        <dbReference type="ARBA" id="ARBA00022777"/>
    </source>
</evidence>
<feature type="domain" description="Protein kinase" evidence="16">
    <location>
        <begin position="18"/>
        <end position="345"/>
    </location>
</feature>
<dbReference type="InterPro" id="IPR003610">
    <property type="entry name" value="CBM5/12"/>
</dbReference>
<dbReference type="EC" id="2.7.11.1" evidence="4"/>
<dbReference type="Proteomes" id="UP000584931">
    <property type="component" value="Unassembled WGS sequence"/>
</dbReference>
<keyword evidence="11" id="KW-0067">ATP-binding</keyword>
<dbReference type="InterPro" id="IPR005543">
    <property type="entry name" value="PASTA_dom"/>
</dbReference>
<dbReference type="GO" id="GO:0004674">
    <property type="term" value="F:protein serine/threonine kinase activity"/>
    <property type="evidence" value="ECO:0007669"/>
    <property type="project" value="UniProtKB-KW"/>
</dbReference>
<dbReference type="GO" id="GO:0030246">
    <property type="term" value="F:carbohydrate binding"/>
    <property type="evidence" value="ECO:0007669"/>
    <property type="project" value="InterPro"/>
</dbReference>
<comment type="catalytic activity">
    <reaction evidence="13">
        <text>L-threonyl-[protein] + ATP = O-phospho-L-threonyl-[protein] + ADP + H(+)</text>
        <dbReference type="Rhea" id="RHEA:46608"/>
        <dbReference type="Rhea" id="RHEA-COMP:11060"/>
        <dbReference type="Rhea" id="RHEA-COMP:11605"/>
        <dbReference type="ChEBI" id="CHEBI:15378"/>
        <dbReference type="ChEBI" id="CHEBI:30013"/>
        <dbReference type="ChEBI" id="CHEBI:30616"/>
        <dbReference type="ChEBI" id="CHEBI:61977"/>
        <dbReference type="ChEBI" id="CHEBI:456216"/>
        <dbReference type="EC" id="2.7.11.1"/>
    </reaction>
</comment>
<dbReference type="PANTHER" id="PTHR43289:SF6">
    <property type="entry name" value="SERINE_THREONINE-PROTEIN KINASE NEKL-3"/>
    <property type="match status" value="1"/>
</dbReference>
<dbReference type="Gene3D" id="3.30.200.20">
    <property type="entry name" value="Phosphorylase Kinase, domain 1"/>
    <property type="match status" value="1"/>
</dbReference>
<dbReference type="CDD" id="cd06577">
    <property type="entry name" value="PASTA_pknB"/>
    <property type="match status" value="3"/>
</dbReference>
<dbReference type="GO" id="GO:0005813">
    <property type="term" value="C:centrosome"/>
    <property type="evidence" value="ECO:0007669"/>
    <property type="project" value="UniProtKB-SubCell"/>
</dbReference>
<gene>
    <name evidence="18" type="ORF">HNR06_002265</name>
</gene>
<dbReference type="SMART" id="SM00495">
    <property type="entry name" value="ChtBD3"/>
    <property type="match status" value="1"/>
</dbReference>
<comment type="caution">
    <text evidence="18">The sequence shown here is derived from an EMBL/GenBank/DDBJ whole genome shotgun (WGS) entry which is preliminary data.</text>
</comment>
<keyword evidence="12" id="KW-0206">Cytoskeleton</keyword>
<keyword evidence="8" id="KW-0547">Nucleotide-binding</keyword>
<evidence type="ECO:0000256" key="13">
    <source>
        <dbReference type="ARBA" id="ARBA00047899"/>
    </source>
</evidence>
<evidence type="ECO:0000313" key="18">
    <source>
        <dbReference type="EMBL" id="NYH52676.1"/>
    </source>
</evidence>
<dbReference type="InterPro" id="IPR036573">
    <property type="entry name" value="CBM_sf_5/12"/>
</dbReference>
<feature type="compositionally biased region" description="Acidic residues" evidence="15">
    <location>
        <begin position="512"/>
        <end position="532"/>
    </location>
</feature>
<dbReference type="GO" id="GO:0005576">
    <property type="term" value="C:extracellular region"/>
    <property type="evidence" value="ECO:0007669"/>
    <property type="project" value="InterPro"/>
</dbReference>
<keyword evidence="9 18" id="KW-0418">Kinase</keyword>
<dbReference type="GO" id="GO:0005975">
    <property type="term" value="P:carbohydrate metabolic process"/>
    <property type="evidence" value="ECO:0007669"/>
    <property type="project" value="InterPro"/>
</dbReference>
<dbReference type="PROSITE" id="PS50011">
    <property type="entry name" value="PROTEIN_KINASE_DOM"/>
    <property type="match status" value="1"/>
</dbReference>
<name>A0A7Y9XBD4_9ACTN</name>
<feature type="domain" description="PASTA" evidence="17">
    <location>
        <begin position="446"/>
        <end position="509"/>
    </location>
</feature>
<feature type="region of interest" description="Disordered" evidence="15">
    <location>
        <begin position="479"/>
        <end position="571"/>
    </location>
</feature>
<dbReference type="Gene3D" id="3.30.10.20">
    <property type="match status" value="3"/>
</dbReference>
<evidence type="ECO:0000256" key="8">
    <source>
        <dbReference type="ARBA" id="ARBA00022741"/>
    </source>
</evidence>
<dbReference type="Pfam" id="PF02839">
    <property type="entry name" value="CBM_5_12"/>
    <property type="match status" value="1"/>
</dbReference>
<comment type="similarity">
    <text evidence="3">Belongs to the protein kinase superfamily. NEK Ser/Thr protein kinase family. NIMA subfamily.</text>
</comment>
<evidence type="ECO:0000259" key="16">
    <source>
        <dbReference type="PROSITE" id="PS50011"/>
    </source>
</evidence>
<protein>
    <recommendedName>
        <fullName evidence="4">non-specific serine/threonine protein kinase</fullName>
        <ecNumber evidence="4">2.7.11.1</ecNumber>
    </recommendedName>
</protein>
<evidence type="ECO:0000256" key="11">
    <source>
        <dbReference type="ARBA" id="ARBA00022840"/>
    </source>
</evidence>
<evidence type="ECO:0000256" key="2">
    <source>
        <dbReference type="ARBA" id="ARBA00004647"/>
    </source>
</evidence>
<evidence type="ECO:0000256" key="12">
    <source>
        <dbReference type="ARBA" id="ARBA00023212"/>
    </source>
</evidence>
<evidence type="ECO:0000259" key="17">
    <source>
        <dbReference type="PROSITE" id="PS51178"/>
    </source>
</evidence>
<dbReference type="Gene3D" id="2.10.10.20">
    <property type="entry name" value="Carbohydrate-binding module superfamily 5/12"/>
    <property type="match status" value="1"/>
</dbReference>
<evidence type="ECO:0000256" key="10">
    <source>
        <dbReference type="ARBA" id="ARBA00022801"/>
    </source>
</evidence>
<comment type="subcellular location">
    <subcellularLocation>
        <location evidence="1">Cytoplasm</location>
        <location evidence="1">Cytoskeleton</location>
        <location evidence="1">Microtubule organizing center</location>
        <location evidence="1">Centrosome</location>
    </subcellularLocation>
    <subcellularLocation>
        <location evidence="2">Cytoplasm</location>
        <location evidence="2">Cytoskeleton</location>
        <location evidence="2">Spindle pole</location>
    </subcellularLocation>
</comment>
<evidence type="ECO:0000256" key="4">
    <source>
        <dbReference type="ARBA" id="ARBA00012513"/>
    </source>
</evidence>
<dbReference type="EMBL" id="JACCHL010000001">
    <property type="protein sequence ID" value="NYH52676.1"/>
    <property type="molecule type" value="Genomic_DNA"/>
</dbReference>
<dbReference type="InterPro" id="IPR001245">
    <property type="entry name" value="Ser-Thr/Tyr_kinase_cat_dom"/>
</dbReference>
<comment type="catalytic activity">
    <reaction evidence="14">
        <text>L-seryl-[protein] + ATP = O-phospho-L-seryl-[protein] + ADP + H(+)</text>
        <dbReference type="Rhea" id="RHEA:17989"/>
        <dbReference type="Rhea" id="RHEA-COMP:9863"/>
        <dbReference type="Rhea" id="RHEA-COMP:11604"/>
        <dbReference type="ChEBI" id="CHEBI:15378"/>
        <dbReference type="ChEBI" id="CHEBI:29999"/>
        <dbReference type="ChEBI" id="CHEBI:30616"/>
        <dbReference type="ChEBI" id="CHEBI:83421"/>
        <dbReference type="ChEBI" id="CHEBI:456216"/>
        <dbReference type="EC" id="2.7.11.1"/>
    </reaction>
</comment>
<dbReference type="SUPFAM" id="SSF56112">
    <property type="entry name" value="Protein kinase-like (PK-like)"/>
    <property type="match status" value="1"/>
</dbReference>
<evidence type="ECO:0000256" key="6">
    <source>
        <dbReference type="ARBA" id="ARBA00022679"/>
    </source>
</evidence>
<organism evidence="18 19">
    <name type="scientific">Nocardiopsis sinuspersici</name>
    <dbReference type="NCBI Taxonomy" id="501010"/>
    <lineage>
        <taxon>Bacteria</taxon>
        <taxon>Bacillati</taxon>
        <taxon>Actinomycetota</taxon>
        <taxon>Actinomycetes</taxon>
        <taxon>Streptosporangiales</taxon>
        <taxon>Nocardiopsidaceae</taxon>
        <taxon>Nocardiopsis</taxon>
    </lineage>
</organism>
<sequence>METPAPDPLFGITLHERYILGKRLRSGASGTVHVAHDLSADQTVTVTVMYPWLVHDHGAVHAFLERAQTLEELSHPGLARTLGRGRDGDHVYAVTEYLQGETLAHALGEGGLRYPPHVALTIVAGMLTALDVAHGAGTVHGELDLDKVVVDGEGGVRVTGFPLLFDAAEDAGPETHTDVHAVGRLLYTLITGVSVAPDVHSLRLSSVVPESPSDLDMLVANATDPNPRYRPRDAGQYLTVVEQVLRSLSGSPADLAADDTRPIPIITDVPEEHRADRGAPVPLWRRVPVLVGAGLLVLVLFAAGWALVPDDSVELPDVVGTSTEEAEERLAALDLELAVRFDEAYSDTVDPGSVAESTPSAGSTVERGAEVLLWVSAGPQFAEIPDVVGGTEGEARDALRRTGFTDIEIVQEHSAEEAPGTVLSTEPGVGEEGDREEPVVLHVSEGVIVPTLVGMAQEDAVAALAGLGLAVEVAEEHHDTAPVGEVSGQTPEPGTILPEEGTVAVTVSTGPEPEEPEEEEEEESEEASPSEDDGGRGDRGDHGNGGGRGDRENSGDACDAPEWNQDTVYEEGDQVRYQGRAYEARWWIQGFPPGGSEEWNPWKDKGSC</sequence>
<dbReference type="CDD" id="cd12215">
    <property type="entry name" value="ChiC_BD"/>
    <property type="match status" value="1"/>
</dbReference>
<dbReference type="GO" id="GO:0005524">
    <property type="term" value="F:ATP binding"/>
    <property type="evidence" value="ECO:0007669"/>
    <property type="project" value="UniProtKB-KW"/>
</dbReference>
<feature type="compositionally biased region" description="Basic and acidic residues" evidence="15">
    <location>
        <begin position="533"/>
        <end position="554"/>
    </location>
</feature>
<feature type="domain" description="PASTA" evidence="17">
    <location>
        <begin position="309"/>
        <end position="377"/>
    </location>
</feature>
<evidence type="ECO:0000256" key="1">
    <source>
        <dbReference type="ARBA" id="ARBA00004300"/>
    </source>
</evidence>
<dbReference type="Pfam" id="PF03793">
    <property type="entry name" value="PASTA"/>
    <property type="match status" value="3"/>
</dbReference>
<dbReference type="SMART" id="SM00220">
    <property type="entry name" value="S_TKc"/>
    <property type="match status" value="1"/>
</dbReference>
<evidence type="ECO:0000256" key="15">
    <source>
        <dbReference type="SAM" id="MobiDB-lite"/>
    </source>
</evidence>
<evidence type="ECO:0000256" key="3">
    <source>
        <dbReference type="ARBA" id="ARBA00010886"/>
    </source>
</evidence>
<keyword evidence="7" id="KW-0677">Repeat</keyword>
<dbReference type="PROSITE" id="PS51178">
    <property type="entry name" value="PASTA"/>
    <property type="match status" value="3"/>
</dbReference>
<dbReference type="PANTHER" id="PTHR43289">
    <property type="entry name" value="MITOGEN-ACTIVATED PROTEIN KINASE KINASE KINASE 20-RELATED"/>
    <property type="match status" value="1"/>
</dbReference>
<dbReference type="Gene3D" id="1.10.510.10">
    <property type="entry name" value="Transferase(Phosphotransferase) domain 1"/>
    <property type="match status" value="1"/>
</dbReference>
<evidence type="ECO:0000256" key="7">
    <source>
        <dbReference type="ARBA" id="ARBA00022737"/>
    </source>
</evidence>
<dbReference type="InterPro" id="IPR000719">
    <property type="entry name" value="Prot_kinase_dom"/>
</dbReference>
<evidence type="ECO:0000256" key="5">
    <source>
        <dbReference type="ARBA" id="ARBA00022527"/>
    </source>
</evidence>
<keyword evidence="12" id="KW-0963">Cytoplasm</keyword>
<reference evidence="18 19" key="1">
    <citation type="submission" date="2020-07" db="EMBL/GenBank/DDBJ databases">
        <title>Sequencing the genomes of 1000 actinobacteria strains.</title>
        <authorList>
            <person name="Klenk H.-P."/>
        </authorList>
    </citation>
    <scope>NUCLEOTIDE SEQUENCE [LARGE SCALE GENOMIC DNA]</scope>
    <source>
        <strain evidence="18 19">DSM 45278</strain>
    </source>
</reference>
<dbReference type="GO" id="GO:0000922">
    <property type="term" value="C:spindle pole"/>
    <property type="evidence" value="ECO:0007669"/>
    <property type="project" value="UniProtKB-SubCell"/>
</dbReference>
<feature type="domain" description="PASTA" evidence="17">
    <location>
        <begin position="378"/>
        <end position="445"/>
    </location>
</feature>
<dbReference type="InterPro" id="IPR011009">
    <property type="entry name" value="Kinase-like_dom_sf"/>
</dbReference>
<keyword evidence="6 18" id="KW-0808">Transferase</keyword>
<dbReference type="SMART" id="SM00740">
    <property type="entry name" value="PASTA"/>
    <property type="match status" value="3"/>
</dbReference>
<dbReference type="RefSeq" id="WP_179810001.1">
    <property type="nucleotide sequence ID" value="NZ_JACCHL010000001.1"/>
</dbReference>
<dbReference type="GO" id="GO:0004553">
    <property type="term" value="F:hydrolase activity, hydrolyzing O-glycosyl compounds"/>
    <property type="evidence" value="ECO:0007669"/>
    <property type="project" value="InterPro"/>
</dbReference>
<dbReference type="Pfam" id="PF07714">
    <property type="entry name" value="PK_Tyr_Ser-Thr"/>
    <property type="match status" value="1"/>
</dbReference>
<evidence type="ECO:0000256" key="14">
    <source>
        <dbReference type="ARBA" id="ARBA00048679"/>
    </source>
</evidence>